<dbReference type="PROSITE" id="PS51664">
    <property type="entry name" value="YCAO"/>
    <property type="match status" value="1"/>
</dbReference>
<proteinExistence type="predicted"/>
<evidence type="ECO:0000313" key="3">
    <source>
        <dbReference type="Proteomes" id="UP000195080"/>
    </source>
</evidence>
<accession>A0ABZ2T6F8</accession>
<gene>
    <name evidence="2" type="ORF">A5866_002042</name>
</gene>
<sequence length="594" mass="69029">MDDFLIIFNSVAMYKKKKSFYYFEDVGTKLDSNDEGYLANFPLFNSKKENECVSILNHDVDMDIFIIRDLSNFESFYENRKLDKVTILEFFDCYLLLNKGTNICLKCFIQRYIEGIEDEISSFCPELFNAKFCFTTNLTKKNVKKIYSHIQSNTIVLYEKGKNSSYITFIQCYPNCVTQNFVKRQLEKPMELYQNTGFRKYSVKNFDDYIGRCSPVKEIQNLIGIDPISYPVFGAVSACQRNETNYRYHGGKGLTEQQAKMSAVGEAIERYCARQFGYENILFKNVKELNRAEAKYLNPNVLFPFEELEYKDEKSYEWVEGVDLRTKKEILIPANVVFFPYNADTELHFTSQSTTGLASGITVEDAILQGVCEVFERHNYSISHKTSDIKGEIIDLNIDYASFFKDISWAQNMVKDFKLHLTLLNAEHGLYTVHCVLESRKNQFPKCSHGSGASFNLDTAIYRAICESLQMRTSQIILNKEDKLSDSEYLVYKEWGDGNEKYFYTFLNNNERNIMEITNENKETRTLVQQQSTLEAFINSSDFNFYVVDLSRDDVPLKVVRIIVPEAQDIDNTNRKISPLLKKNGFNNYLPMFS</sequence>
<evidence type="ECO:0000259" key="1">
    <source>
        <dbReference type="PROSITE" id="PS51664"/>
    </source>
</evidence>
<keyword evidence="3" id="KW-1185">Reference proteome</keyword>
<dbReference type="PANTHER" id="PTHR37809:SF1">
    <property type="entry name" value="RIBOSOMAL PROTEIN S12 METHYLTHIOTRANSFERASE ACCESSORY FACTOR YCAO"/>
    <property type="match status" value="1"/>
</dbReference>
<feature type="domain" description="YcaO" evidence="1">
    <location>
        <begin position="251"/>
        <end position="594"/>
    </location>
</feature>
<protein>
    <recommendedName>
        <fullName evidence="1">YcaO domain-containing protein</fullName>
    </recommendedName>
</protein>
<dbReference type="Pfam" id="PF02624">
    <property type="entry name" value="YcaO"/>
    <property type="match status" value="1"/>
</dbReference>
<dbReference type="RefSeq" id="WP_339099666.1">
    <property type="nucleotide sequence ID" value="NZ_CP147248.1"/>
</dbReference>
<reference evidence="2 3" key="2">
    <citation type="submission" date="2024-03" db="EMBL/GenBank/DDBJ databases">
        <title>The Genome Sequence of Enterococcus sp. DIV0727d.</title>
        <authorList>
            <consortium name="The Broad Institute Genomics Platform"/>
            <consortium name="The Broad Institute Microbial Omics Core"/>
            <consortium name="The Broad Institute Genomic Center for Infectious Diseases"/>
            <person name="Earl A."/>
            <person name="Manson A."/>
            <person name="Gilmore M."/>
            <person name="Schwartman J."/>
            <person name="Shea T."/>
            <person name="Abouelleil A."/>
            <person name="Cao P."/>
            <person name="Chapman S."/>
            <person name="Cusick C."/>
            <person name="Young S."/>
            <person name="Neafsey D."/>
            <person name="Nusbaum C."/>
            <person name="Birren B."/>
        </authorList>
    </citation>
    <scope>NUCLEOTIDE SEQUENCE [LARGE SCALE GENOMIC DNA]</scope>
    <source>
        <strain evidence="2 3">12C11_DIV0727</strain>
    </source>
</reference>
<organism evidence="2 3">
    <name type="scientific">Candidatus Enterococcus lemimoniae</name>
    <dbReference type="NCBI Taxonomy" id="1834167"/>
    <lineage>
        <taxon>Bacteria</taxon>
        <taxon>Bacillati</taxon>
        <taxon>Bacillota</taxon>
        <taxon>Bacilli</taxon>
        <taxon>Lactobacillales</taxon>
        <taxon>Enterococcaceae</taxon>
        <taxon>Enterococcus</taxon>
    </lineage>
</organism>
<dbReference type="PANTHER" id="PTHR37809">
    <property type="entry name" value="RIBOSOMAL PROTEIN S12 METHYLTHIOTRANSFERASE ACCESSORY FACTOR YCAO"/>
    <property type="match status" value="1"/>
</dbReference>
<name>A0ABZ2T6F8_9ENTE</name>
<evidence type="ECO:0000313" key="2">
    <source>
        <dbReference type="EMBL" id="WYJ86958.1"/>
    </source>
</evidence>
<dbReference type="NCBIfam" id="TIGR00702">
    <property type="entry name" value="YcaO-type kinase domain"/>
    <property type="match status" value="1"/>
</dbReference>
<dbReference type="EMBL" id="CP147248">
    <property type="protein sequence ID" value="WYJ86958.1"/>
    <property type="molecule type" value="Genomic_DNA"/>
</dbReference>
<dbReference type="InterPro" id="IPR003776">
    <property type="entry name" value="YcaO-like_dom"/>
</dbReference>
<dbReference type="Proteomes" id="UP000195080">
    <property type="component" value="Chromosome"/>
</dbReference>
<reference evidence="3" key="1">
    <citation type="submission" date="2017-05" db="EMBL/GenBank/DDBJ databases">
        <title>The Genome Sequence of EEnterococcus faecalis 9F2_4866.</title>
        <authorList>
            <consortium name="The Broad Institute Genomics Platform"/>
            <consortium name="The Broad Institute Genomic Center for Infectious Diseases"/>
            <person name="Earl A."/>
            <person name="Manson A."/>
            <person name="Schwartman J."/>
            <person name="Gilmore M."/>
            <person name="Abouelleil A."/>
            <person name="Cao P."/>
            <person name="Chapman S."/>
            <person name="Cusick C."/>
            <person name="Shea T."/>
            <person name="Young S."/>
            <person name="Neafsey D."/>
            <person name="Nusbaum C."/>
            <person name="Birren B."/>
        </authorList>
    </citation>
    <scope>NUCLEOTIDE SEQUENCE [LARGE SCALE GENOMIC DNA]</scope>
    <source>
        <strain evidence="3">12C11_DIV0727</strain>
    </source>
</reference>
<dbReference type="Gene3D" id="3.30.1330.230">
    <property type="match status" value="1"/>
</dbReference>